<dbReference type="InterPro" id="IPR050985">
    <property type="entry name" value="Alpha-glycosidase_related"/>
</dbReference>
<protein>
    <submittedName>
        <fullName evidence="3">Alpha-galactosidase</fullName>
        <ecNumber evidence="3">3.2.1.22</ecNumber>
    </submittedName>
</protein>
<organism evidence="3 4">
    <name type="scientific">Candidatus Eubacterium faecipullorum</name>
    <dbReference type="NCBI Taxonomy" id="2838571"/>
    <lineage>
        <taxon>Bacteria</taxon>
        <taxon>Bacillati</taxon>
        <taxon>Bacillota</taxon>
        <taxon>Clostridia</taxon>
        <taxon>Eubacteriales</taxon>
        <taxon>Eubacteriaceae</taxon>
        <taxon>Eubacterium</taxon>
    </lineage>
</organism>
<dbReference type="SUPFAM" id="SSF51445">
    <property type="entry name" value="(Trans)glycosidases"/>
    <property type="match status" value="1"/>
</dbReference>
<keyword evidence="2 3" id="KW-0326">Glycosidase</keyword>
<dbReference type="AlphaFoldDB" id="A0A9D1RC75"/>
<proteinExistence type="predicted"/>
<reference evidence="3" key="2">
    <citation type="submission" date="2021-04" db="EMBL/GenBank/DDBJ databases">
        <authorList>
            <person name="Gilroy R."/>
        </authorList>
    </citation>
    <scope>NUCLEOTIDE SEQUENCE</scope>
    <source>
        <strain evidence="3">421</strain>
    </source>
</reference>
<dbReference type="Proteomes" id="UP000824205">
    <property type="component" value="Unassembled WGS sequence"/>
</dbReference>
<dbReference type="InterPro" id="IPR013785">
    <property type="entry name" value="Aldolase_TIM"/>
</dbReference>
<comment type="caution">
    <text evidence="3">The sequence shown here is derived from an EMBL/GenBank/DDBJ whole genome shotgun (WGS) entry which is preliminary data.</text>
</comment>
<name>A0A9D1RC75_9FIRM</name>
<reference evidence="3" key="1">
    <citation type="journal article" date="2021" name="PeerJ">
        <title>Extensive microbial diversity within the chicken gut microbiome revealed by metagenomics and culture.</title>
        <authorList>
            <person name="Gilroy R."/>
            <person name="Ravi A."/>
            <person name="Getino M."/>
            <person name="Pursley I."/>
            <person name="Horton D.L."/>
            <person name="Alikhan N.F."/>
            <person name="Baker D."/>
            <person name="Gharbi K."/>
            <person name="Hall N."/>
            <person name="Watson M."/>
            <person name="Adriaenssens E.M."/>
            <person name="Foster-Nyarko E."/>
            <person name="Jarju S."/>
            <person name="Secka A."/>
            <person name="Antonio M."/>
            <person name="Oren A."/>
            <person name="Chaudhuri R.R."/>
            <person name="La Ragione R."/>
            <person name="Hildebrand F."/>
            <person name="Pallen M.J."/>
        </authorList>
    </citation>
    <scope>NUCLEOTIDE SEQUENCE</scope>
    <source>
        <strain evidence="3">421</strain>
    </source>
</reference>
<evidence type="ECO:0000256" key="1">
    <source>
        <dbReference type="ARBA" id="ARBA00022801"/>
    </source>
</evidence>
<dbReference type="PANTHER" id="PTHR43053">
    <property type="entry name" value="GLYCOSIDASE FAMILY 31"/>
    <property type="match status" value="1"/>
</dbReference>
<evidence type="ECO:0000256" key="2">
    <source>
        <dbReference type="ARBA" id="ARBA00023295"/>
    </source>
</evidence>
<evidence type="ECO:0000313" key="3">
    <source>
        <dbReference type="EMBL" id="HIW84954.1"/>
    </source>
</evidence>
<dbReference type="Gene3D" id="3.20.20.70">
    <property type="entry name" value="Aldolase class I"/>
    <property type="match status" value="1"/>
</dbReference>
<dbReference type="GO" id="GO:0004557">
    <property type="term" value="F:alpha-galactosidase activity"/>
    <property type="evidence" value="ECO:0007669"/>
    <property type="project" value="UniProtKB-EC"/>
</dbReference>
<keyword evidence="1 3" id="KW-0378">Hydrolase</keyword>
<gene>
    <name evidence="3" type="ORF">IAA48_00515</name>
</gene>
<dbReference type="PANTHER" id="PTHR43053:SF3">
    <property type="entry name" value="ALPHA-GALACTOSIDASE C-RELATED"/>
    <property type="match status" value="1"/>
</dbReference>
<dbReference type="EMBL" id="DXGE01000002">
    <property type="protein sequence ID" value="HIW84954.1"/>
    <property type="molecule type" value="Genomic_DNA"/>
</dbReference>
<evidence type="ECO:0000313" key="4">
    <source>
        <dbReference type="Proteomes" id="UP000824205"/>
    </source>
</evidence>
<dbReference type="EC" id="3.2.1.22" evidence="3"/>
<accession>A0A9D1RC75</accession>
<dbReference type="InterPro" id="IPR017853">
    <property type="entry name" value="GH"/>
</dbReference>
<sequence>MAINFRSPYLTGSDGRKIPCSLKIEENGSYYSVSFTLNQNVKLKEAVLFSGAHNFPAGAKFYGDGYQMLSQYSGTTARFGTITGYSDKGHYKMPQTSGFKTVYNYALIGSGNNTLLIGASSCNRFRTEIRISKTQLCIAQCLENLEFRANEKICLENMVILQGEKNCILNEYARIISEAHPAKKYFEMPAGWCSWYCIGPNISEQDIFDNLKVIREKTPQLKYIQIDDGFQPFMGDWLETSDKFDRPMKEICTDIKKAGFEPAIWLAPFIASPKSRLLKEHPEYFVKDETGRPRLRRLTSYRHMFLTA</sequence>